<reference evidence="1 2" key="1">
    <citation type="journal article" date="2019" name="Emerg. Microbes Infect.">
        <title>Comprehensive subspecies identification of 175 nontuberculous mycobacteria species based on 7547 genomic profiles.</title>
        <authorList>
            <person name="Matsumoto Y."/>
            <person name="Kinjo T."/>
            <person name="Motooka D."/>
            <person name="Nabeya D."/>
            <person name="Jung N."/>
            <person name="Uechi K."/>
            <person name="Horii T."/>
            <person name="Iida T."/>
            <person name="Fujita J."/>
            <person name="Nakamura S."/>
        </authorList>
    </citation>
    <scope>NUCLEOTIDE SEQUENCE [LARGE SCALE GENOMIC DNA]</scope>
    <source>
        <strain evidence="1 2">JCM 30275</strain>
    </source>
</reference>
<sequence length="271" mass="28411">MAAGALTPDAPALGVSVTPAVVVPRQTVTALVTGSAGQVRSAKLDWGYTNFFCCPDGESDDWVSVVVADVPIADGELSSGPYDFRIPSWAPPSSTEIARWSCRLTVDRDGRDEQARGDFTVVARPQDAYAGDEPVERYDGAGRTVIDIALPSPVYAAGQAVTGQITLAPATDLPDGELSVRWQSHRESHPLARTPCETAPVDGPNIALGKGIPLRVGKSVTVPFEVVLPDGAAPTAAAVHSSMSWAITAELRYAGTAERVRKPVVVVNAPS</sequence>
<evidence type="ECO:0000313" key="2">
    <source>
        <dbReference type="Proteomes" id="UP000467249"/>
    </source>
</evidence>
<accession>A0A6N4W6C4</accession>
<protein>
    <submittedName>
        <fullName evidence="1">Uncharacterized protein</fullName>
    </submittedName>
</protein>
<name>A0A6N4W6C4_9MYCO</name>
<keyword evidence="2" id="KW-1185">Reference proteome</keyword>
<gene>
    <name evidence="1" type="ORF">MANY_28670</name>
</gene>
<dbReference type="KEGG" id="many:MANY_28670"/>
<dbReference type="EMBL" id="AP022620">
    <property type="protein sequence ID" value="BBZ77530.1"/>
    <property type="molecule type" value="Genomic_DNA"/>
</dbReference>
<evidence type="ECO:0000313" key="1">
    <source>
        <dbReference type="EMBL" id="BBZ77530.1"/>
    </source>
</evidence>
<dbReference type="RefSeq" id="WP_163804838.1">
    <property type="nucleotide sequence ID" value="NZ_AP022620.1"/>
</dbReference>
<proteinExistence type="predicted"/>
<dbReference type="AlphaFoldDB" id="A0A6N4W6C4"/>
<dbReference type="Proteomes" id="UP000467249">
    <property type="component" value="Chromosome"/>
</dbReference>
<organism evidence="1 2">
    <name type="scientific">Mycolicibacterium anyangense</name>
    <dbReference type="NCBI Taxonomy" id="1431246"/>
    <lineage>
        <taxon>Bacteria</taxon>
        <taxon>Bacillati</taxon>
        <taxon>Actinomycetota</taxon>
        <taxon>Actinomycetes</taxon>
        <taxon>Mycobacteriales</taxon>
        <taxon>Mycobacteriaceae</taxon>
        <taxon>Mycolicibacterium</taxon>
    </lineage>
</organism>